<evidence type="ECO:0000313" key="3">
    <source>
        <dbReference type="Proteomes" id="UP000566813"/>
    </source>
</evidence>
<dbReference type="InterPro" id="IPR043128">
    <property type="entry name" value="Rev_trsase/Diguanyl_cyclase"/>
</dbReference>
<dbReference type="EMBL" id="JACLAW010000001">
    <property type="protein sequence ID" value="MBC2664253.1"/>
    <property type="molecule type" value="Genomic_DNA"/>
</dbReference>
<dbReference type="InterPro" id="IPR001633">
    <property type="entry name" value="EAL_dom"/>
</dbReference>
<dbReference type="Pfam" id="PF00563">
    <property type="entry name" value="EAL"/>
    <property type="match status" value="1"/>
</dbReference>
<dbReference type="CDD" id="cd01948">
    <property type="entry name" value="EAL"/>
    <property type="match status" value="1"/>
</dbReference>
<comment type="caution">
    <text evidence="2">The sequence shown here is derived from an EMBL/GenBank/DDBJ whole genome shotgun (WGS) entry which is preliminary data.</text>
</comment>
<dbReference type="PROSITE" id="PS50883">
    <property type="entry name" value="EAL"/>
    <property type="match status" value="1"/>
</dbReference>
<dbReference type="InterPro" id="IPR035919">
    <property type="entry name" value="EAL_sf"/>
</dbReference>
<dbReference type="InterPro" id="IPR029787">
    <property type="entry name" value="Nucleotide_cyclase"/>
</dbReference>
<reference evidence="2 3" key="1">
    <citation type="submission" date="2020-08" db="EMBL/GenBank/DDBJ databases">
        <title>The genome sequence of type strain Novosphingobium flavum NBRC 111647.</title>
        <authorList>
            <person name="Liu Y."/>
        </authorList>
    </citation>
    <scope>NUCLEOTIDE SEQUENCE [LARGE SCALE GENOMIC DNA]</scope>
    <source>
        <strain evidence="2 3">NBRC 111647</strain>
    </source>
</reference>
<keyword evidence="3" id="KW-1185">Reference proteome</keyword>
<evidence type="ECO:0000313" key="2">
    <source>
        <dbReference type="EMBL" id="MBC2664253.1"/>
    </source>
</evidence>
<dbReference type="SMART" id="SM00052">
    <property type="entry name" value="EAL"/>
    <property type="match status" value="1"/>
</dbReference>
<dbReference type="InterPro" id="IPR000160">
    <property type="entry name" value="GGDEF_dom"/>
</dbReference>
<accession>A0A7X1FP22</accession>
<dbReference type="Proteomes" id="UP000566813">
    <property type="component" value="Unassembled WGS sequence"/>
</dbReference>
<dbReference type="AlphaFoldDB" id="A0A7X1FP22"/>
<protein>
    <submittedName>
        <fullName evidence="2">GGDEF domain-containing protein</fullName>
    </submittedName>
</protein>
<dbReference type="SUPFAM" id="SSF55073">
    <property type="entry name" value="Nucleotide cyclase"/>
    <property type="match status" value="1"/>
</dbReference>
<organism evidence="2 3">
    <name type="scientific">Novosphingobium flavum</name>
    <dbReference type="NCBI Taxonomy" id="1778672"/>
    <lineage>
        <taxon>Bacteria</taxon>
        <taxon>Pseudomonadati</taxon>
        <taxon>Pseudomonadota</taxon>
        <taxon>Alphaproteobacteria</taxon>
        <taxon>Sphingomonadales</taxon>
        <taxon>Sphingomonadaceae</taxon>
        <taxon>Novosphingobium</taxon>
    </lineage>
</organism>
<name>A0A7X1FP22_9SPHN</name>
<dbReference type="SUPFAM" id="SSF141868">
    <property type="entry name" value="EAL domain-like"/>
    <property type="match status" value="1"/>
</dbReference>
<dbReference type="RefSeq" id="WP_185662484.1">
    <property type="nucleotide sequence ID" value="NZ_JACLAW010000001.1"/>
</dbReference>
<dbReference type="Gene3D" id="3.30.70.270">
    <property type="match status" value="1"/>
</dbReference>
<feature type="domain" description="EAL" evidence="1">
    <location>
        <begin position="180"/>
        <end position="430"/>
    </location>
</feature>
<dbReference type="PANTHER" id="PTHR33121:SF79">
    <property type="entry name" value="CYCLIC DI-GMP PHOSPHODIESTERASE PDED-RELATED"/>
    <property type="match status" value="1"/>
</dbReference>
<dbReference type="Gene3D" id="3.20.20.450">
    <property type="entry name" value="EAL domain"/>
    <property type="match status" value="1"/>
</dbReference>
<proteinExistence type="predicted"/>
<sequence length="435" mass="46230">MDSHVPSLSAARDALTGLPGLDAARKQLDAWALEAPAHGLLLVLSRLSGINLAFGRKTGDVAIAEAAARLVHFAAAEFDGPWFAARLDGGSFLLLAREPLSRERWELLGEGLAEAIARPIPGGAATLRLTPRIALLRAMPGEGAESLLDRLGQTMAVLEKRSGRRLLWADGEVVRPGQSAAALEADLLEALDRDEIEILFQPQFSLPDGALTGAEALARWNHPRLGRIGAGALFALADRADQMAPLSQHIAAKALALATQWPEPLRLSLNVTSADLAAASFAENMAAIVAGSGFDPARLTLEVTEQALIADIGQASLALAHMAESGVRMALDDFGAGFCNFRYLKLLPLHYLKLDRSMVEGITRDARDLAVLRGIVAMARALGLEVIAEGVEDAAQEETAAREGCGYVQGFHRARPMGAAAFLQFAEGRARVTRV</sequence>
<gene>
    <name evidence="2" type="ORF">H7F51_01840</name>
</gene>
<dbReference type="InterPro" id="IPR050706">
    <property type="entry name" value="Cyclic-di-GMP_PDE-like"/>
</dbReference>
<dbReference type="PANTHER" id="PTHR33121">
    <property type="entry name" value="CYCLIC DI-GMP PHOSPHODIESTERASE PDEF"/>
    <property type="match status" value="1"/>
</dbReference>
<evidence type="ECO:0000259" key="1">
    <source>
        <dbReference type="PROSITE" id="PS50883"/>
    </source>
</evidence>
<dbReference type="SMART" id="SM00267">
    <property type="entry name" value="GGDEF"/>
    <property type="match status" value="1"/>
</dbReference>
<dbReference type="GO" id="GO:0071111">
    <property type="term" value="F:cyclic-guanylate-specific phosphodiesterase activity"/>
    <property type="evidence" value="ECO:0007669"/>
    <property type="project" value="InterPro"/>
</dbReference>